<dbReference type="OrthoDB" id="120976at2759"/>
<reference evidence="4 5" key="1">
    <citation type="journal article" date="2018" name="New Phytol.">
        <title>Phylogenomics of Endogonaceae and evolution of mycorrhizas within Mucoromycota.</title>
        <authorList>
            <person name="Chang Y."/>
            <person name="Desiro A."/>
            <person name="Na H."/>
            <person name="Sandor L."/>
            <person name="Lipzen A."/>
            <person name="Clum A."/>
            <person name="Barry K."/>
            <person name="Grigoriev I.V."/>
            <person name="Martin F.M."/>
            <person name="Stajich J.E."/>
            <person name="Smith M.E."/>
            <person name="Bonito G."/>
            <person name="Spatafora J.W."/>
        </authorList>
    </citation>
    <scope>NUCLEOTIDE SEQUENCE [LARGE SCALE GENOMIC DNA]</scope>
    <source>
        <strain evidence="4 5">GMNB39</strain>
    </source>
</reference>
<evidence type="ECO:0000256" key="3">
    <source>
        <dbReference type="ARBA" id="ARBA00022737"/>
    </source>
</evidence>
<dbReference type="GO" id="GO:0005829">
    <property type="term" value="C:cytosol"/>
    <property type="evidence" value="ECO:0007669"/>
    <property type="project" value="TreeGrafter"/>
</dbReference>
<dbReference type="GO" id="GO:0048471">
    <property type="term" value="C:perinuclear region of cytoplasm"/>
    <property type="evidence" value="ECO:0007669"/>
    <property type="project" value="TreeGrafter"/>
</dbReference>
<keyword evidence="5" id="KW-1185">Reference proteome</keyword>
<protein>
    <submittedName>
        <fullName evidence="4">Uncharacterized protein</fullName>
    </submittedName>
</protein>
<dbReference type="Gene3D" id="3.80.10.10">
    <property type="entry name" value="Ribonuclease Inhibitor"/>
    <property type="match status" value="1"/>
</dbReference>
<dbReference type="PANTHER" id="PTHR24113">
    <property type="entry name" value="RAN GTPASE-ACTIVATING PROTEIN 1"/>
    <property type="match status" value="1"/>
</dbReference>
<dbReference type="InterPro" id="IPR032675">
    <property type="entry name" value="LRR_dom_sf"/>
</dbReference>
<dbReference type="PANTHER" id="PTHR24113:SF12">
    <property type="entry name" value="RAN GTPASE-ACTIVATING PROTEIN 1"/>
    <property type="match status" value="1"/>
</dbReference>
<dbReference type="AlphaFoldDB" id="A0A433DG98"/>
<proteinExistence type="predicted"/>
<keyword evidence="3" id="KW-0677">Repeat</keyword>
<dbReference type="GO" id="GO:0031267">
    <property type="term" value="F:small GTPase binding"/>
    <property type="evidence" value="ECO:0007669"/>
    <property type="project" value="TreeGrafter"/>
</dbReference>
<sequence>MSNNYIRWLGISVLARNLRSMIKLSELNLSGNSIDNYGAISLAEGFAYDCNLATLELSDNRIENDRAMTLACALTENCSLRKLILAKNLIGSRGVNALAIVINLNKTLNVLDLQYNLATLNSKYNDSSANIIQIHPAIVLVNAFKSRADSLILNLQENDIDPVHFDQLRALCAHSPNFVIM</sequence>
<dbReference type="InterPro" id="IPR001611">
    <property type="entry name" value="Leu-rich_rpt"/>
</dbReference>
<dbReference type="Pfam" id="PF13516">
    <property type="entry name" value="LRR_6"/>
    <property type="match status" value="2"/>
</dbReference>
<keyword evidence="1" id="KW-0343">GTPase activation</keyword>
<dbReference type="Proteomes" id="UP000268093">
    <property type="component" value="Unassembled WGS sequence"/>
</dbReference>
<organism evidence="4 5">
    <name type="scientific">Jimgerdemannia flammicorona</name>
    <dbReference type="NCBI Taxonomy" id="994334"/>
    <lineage>
        <taxon>Eukaryota</taxon>
        <taxon>Fungi</taxon>
        <taxon>Fungi incertae sedis</taxon>
        <taxon>Mucoromycota</taxon>
        <taxon>Mucoromycotina</taxon>
        <taxon>Endogonomycetes</taxon>
        <taxon>Endogonales</taxon>
        <taxon>Endogonaceae</taxon>
        <taxon>Jimgerdemannia</taxon>
    </lineage>
</organism>
<dbReference type="SMART" id="SM00368">
    <property type="entry name" value="LRR_RI"/>
    <property type="match status" value="3"/>
</dbReference>
<evidence type="ECO:0000313" key="5">
    <source>
        <dbReference type="Proteomes" id="UP000268093"/>
    </source>
</evidence>
<dbReference type="EMBL" id="RBNI01001893">
    <property type="protein sequence ID" value="RUP49872.1"/>
    <property type="molecule type" value="Genomic_DNA"/>
</dbReference>
<comment type="caution">
    <text evidence="4">The sequence shown here is derived from an EMBL/GenBank/DDBJ whole genome shotgun (WGS) entry which is preliminary data.</text>
</comment>
<dbReference type="GO" id="GO:0005634">
    <property type="term" value="C:nucleus"/>
    <property type="evidence" value="ECO:0007669"/>
    <property type="project" value="TreeGrafter"/>
</dbReference>
<dbReference type="SUPFAM" id="SSF52047">
    <property type="entry name" value="RNI-like"/>
    <property type="match status" value="1"/>
</dbReference>
<keyword evidence="2" id="KW-0433">Leucine-rich repeat</keyword>
<gene>
    <name evidence="4" type="ORF">BC936DRAFT_141164</name>
</gene>
<evidence type="ECO:0000256" key="1">
    <source>
        <dbReference type="ARBA" id="ARBA00022468"/>
    </source>
</evidence>
<evidence type="ECO:0000256" key="2">
    <source>
        <dbReference type="ARBA" id="ARBA00022614"/>
    </source>
</evidence>
<accession>A0A433DG98</accession>
<name>A0A433DG98_9FUNG</name>
<evidence type="ECO:0000313" key="4">
    <source>
        <dbReference type="EMBL" id="RUP49872.1"/>
    </source>
</evidence>
<dbReference type="GO" id="GO:0006913">
    <property type="term" value="P:nucleocytoplasmic transport"/>
    <property type="evidence" value="ECO:0007669"/>
    <property type="project" value="TreeGrafter"/>
</dbReference>
<dbReference type="GO" id="GO:0005096">
    <property type="term" value="F:GTPase activator activity"/>
    <property type="evidence" value="ECO:0007669"/>
    <property type="project" value="UniProtKB-KW"/>
</dbReference>
<dbReference type="InterPro" id="IPR027038">
    <property type="entry name" value="RanGap"/>
</dbReference>